<dbReference type="AlphaFoldDB" id="A0A8T3B350"/>
<keyword evidence="3" id="KW-1185">Reference proteome</keyword>
<name>A0A8T3B350_DENNO</name>
<accession>A0A8T3B350</accession>
<dbReference type="EMBL" id="JAGYWB010000012">
    <property type="protein sequence ID" value="KAI0502382.1"/>
    <property type="molecule type" value="Genomic_DNA"/>
</dbReference>
<sequence>MHLRIDVQRSPITGRSPASGRSLAKSEGPTSGRSPTSLVAEENSGFTWAEFRRHEGILL</sequence>
<evidence type="ECO:0000313" key="2">
    <source>
        <dbReference type="EMBL" id="KAI0502382.1"/>
    </source>
</evidence>
<evidence type="ECO:0000313" key="3">
    <source>
        <dbReference type="Proteomes" id="UP000829196"/>
    </source>
</evidence>
<organism evidence="2 3">
    <name type="scientific">Dendrobium nobile</name>
    <name type="common">Orchid</name>
    <dbReference type="NCBI Taxonomy" id="94219"/>
    <lineage>
        <taxon>Eukaryota</taxon>
        <taxon>Viridiplantae</taxon>
        <taxon>Streptophyta</taxon>
        <taxon>Embryophyta</taxon>
        <taxon>Tracheophyta</taxon>
        <taxon>Spermatophyta</taxon>
        <taxon>Magnoliopsida</taxon>
        <taxon>Liliopsida</taxon>
        <taxon>Asparagales</taxon>
        <taxon>Orchidaceae</taxon>
        <taxon>Epidendroideae</taxon>
        <taxon>Malaxideae</taxon>
        <taxon>Dendrobiinae</taxon>
        <taxon>Dendrobium</taxon>
    </lineage>
</organism>
<feature type="compositionally biased region" description="Polar residues" evidence="1">
    <location>
        <begin position="28"/>
        <end position="37"/>
    </location>
</feature>
<gene>
    <name evidence="2" type="ORF">KFK09_017331</name>
</gene>
<reference evidence="2" key="1">
    <citation type="journal article" date="2022" name="Front. Genet.">
        <title>Chromosome-Scale Assembly of the Dendrobium nobile Genome Provides Insights Into the Molecular Mechanism of the Biosynthesis of the Medicinal Active Ingredient of Dendrobium.</title>
        <authorList>
            <person name="Xu Q."/>
            <person name="Niu S.-C."/>
            <person name="Li K.-L."/>
            <person name="Zheng P.-J."/>
            <person name="Zhang X.-J."/>
            <person name="Jia Y."/>
            <person name="Liu Y."/>
            <person name="Niu Y.-X."/>
            <person name="Yu L.-H."/>
            <person name="Chen D.-F."/>
            <person name="Zhang G.-Q."/>
        </authorList>
    </citation>
    <scope>NUCLEOTIDE SEQUENCE</scope>
    <source>
        <tissue evidence="2">Leaf</tissue>
    </source>
</reference>
<comment type="caution">
    <text evidence="2">The sequence shown here is derived from an EMBL/GenBank/DDBJ whole genome shotgun (WGS) entry which is preliminary data.</text>
</comment>
<protein>
    <submittedName>
        <fullName evidence="2">Uncharacterized protein</fullName>
    </submittedName>
</protein>
<dbReference type="Proteomes" id="UP000829196">
    <property type="component" value="Unassembled WGS sequence"/>
</dbReference>
<evidence type="ECO:0000256" key="1">
    <source>
        <dbReference type="SAM" id="MobiDB-lite"/>
    </source>
</evidence>
<proteinExistence type="predicted"/>
<feature type="region of interest" description="Disordered" evidence="1">
    <location>
        <begin position="1"/>
        <end position="39"/>
    </location>
</feature>